<comment type="caution">
    <text evidence="2">The sequence shown here is derived from an EMBL/GenBank/DDBJ whole genome shotgun (WGS) entry which is preliminary data.</text>
</comment>
<reference evidence="3" key="1">
    <citation type="journal article" date="2014" name="Genome Announc.">
        <title>Draft genome sequence of Colletotrichum sublineola, a destructive pathogen of cultivated sorghum.</title>
        <authorList>
            <person name="Baroncelli R."/>
            <person name="Sanz-Martin J.M."/>
            <person name="Rech G.E."/>
            <person name="Sukno S.A."/>
            <person name="Thon M.R."/>
        </authorList>
    </citation>
    <scope>NUCLEOTIDE SEQUENCE [LARGE SCALE GENOMIC DNA]</scope>
    <source>
        <strain evidence="3">TX430BB</strain>
    </source>
</reference>
<proteinExistence type="predicted"/>
<evidence type="ECO:0000256" key="1">
    <source>
        <dbReference type="SAM" id="MobiDB-lite"/>
    </source>
</evidence>
<dbReference type="OrthoDB" id="4358338at2759"/>
<feature type="compositionally biased region" description="Basic and acidic residues" evidence="1">
    <location>
        <begin position="27"/>
        <end position="43"/>
    </location>
</feature>
<dbReference type="Proteomes" id="UP000027238">
    <property type="component" value="Unassembled WGS sequence"/>
</dbReference>
<gene>
    <name evidence="2" type="ORF">CSUB01_05639</name>
</gene>
<sequence length="183" mass="20408">MESYGQCRLRAEWSPRIDPGHLVGRPHRADKGRPDNIPRDRPRERLQHGLLYPPLFDYFLVRDLPPFDDGGGNILLEETPKELVAAVIAAAPLFFEGVRNIKPNPDENGNVEYFRWMHSAGMPISNYHAACSAGAVYGTPTFLSRTMTGCVALCCLRATDGKVSDIFGVWEVVLPDKIVVTEE</sequence>
<dbReference type="AlphaFoldDB" id="A0A066XR39"/>
<keyword evidence="3" id="KW-1185">Reference proteome</keyword>
<protein>
    <submittedName>
        <fullName evidence="2">Uncharacterized protein</fullName>
    </submittedName>
</protein>
<dbReference type="EMBL" id="JMSE01000662">
    <property type="protein sequence ID" value="KDN68470.1"/>
    <property type="molecule type" value="Genomic_DNA"/>
</dbReference>
<feature type="region of interest" description="Disordered" evidence="1">
    <location>
        <begin position="18"/>
        <end position="43"/>
    </location>
</feature>
<organism evidence="2 3">
    <name type="scientific">Colletotrichum sublineola</name>
    <name type="common">Sorghum anthracnose fungus</name>
    <dbReference type="NCBI Taxonomy" id="1173701"/>
    <lineage>
        <taxon>Eukaryota</taxon>
        <taxon>Fungi</taxon>
        <taxon>Dikarya</taxon>
        <taxon>Ascomycota</taxon>
        <taxon>Pezizomycotina</taxon>
        <taxon>Sordariomycetes</taxon>
        <taxon>Hypocreomycetidae</taxon>
        <taxon>Glomerellales</taxon>
        <taxon>Glomerellaceae</taxon>
        <taxon>Colletotrichum</taxon>
        <taxon>Colletotrichum graminicola species complex</taxon>
    </lineage>
</organism>
<dbReference type="HOGENOM" id="CLU_1475086_0_0_1"/>
<accession>A0A066XR39</accession>
<dbReference type="eggNOG" id="ENOG502RP2V">
    <property type="taxonomic scope" value="Eukaryota"/>
</dbReference>
<name>A0A066XR39_COLSU</name>
<evidence type="ECO:0000313" key="2">
    <source>
        <dbReference type="EMBL" id="KDN68470.1"/>
    </source>
</evidence>
<evidence type="ECO:0000313" key="3">
    <source>
        <dbReference type="Proteomes" id="UP000027238"/>
    </source>
</evidence>